<dbReference type="OrthoDB" id="667577at2759"/>
<reference evidence="3 4" key="1">
    <citation type="submission" date="2020-10" db="EMBL/GenBank/DDBJ databases">
        <title>Plant Genome Project.</title>
        <authorList>
            <person name="Zhang R.-G."/>
        </authorList>
    </citation>
    <scope>NUCLEOTIDE SEQUENCE [LARGE SCALE GENOMIC DNA]</scope>
    <source>
        <strain evidence="3">FAFU-HL-1</strain>
        <tissue evidence="3">Leaf</tissue>
    </source>
</reference>
<dbReference type="GO" id="GO:0010158">
    <property type="term" value="P:abaxial cell fate specification"/>
    <property type="evidence" value="ECO:0007669"/>
    <property type="project" value="TreeGrafter"/>
</dbReference>
<dbReference type="PANTHER" id="PTHR31675:SF41">
    <property type="entry name" value="YABBY FAMILY PROTEIN"/>
    <property type="match status" value="1"/>
</dbReference>
<dbReference type="EMBL" id="JADGMS010000006">
    <property type="protein sequence ID" value="KAF9680784.1"/>
    <property type="molecule type" value="Genomic_DNA"/>
</dbReference>
<gene>
    <name evidence="3" type="ORF">SADUNF_Sadunf06G0157500</name>
</gene>
<evidence type="ECO:0000259" key="2">
    <source>
        <dbReference type="Pfam" id="PF24868"/>
    </source>
</evidence>
<dbReference type="InterPro" id="IPR006780">
    <property type="entry name" value="YABBY"/>
</dbReference>
<feature type="signal peptide" evidence="1">
    <location>
        <begin position="1"/>
        <end position="24"/>
    </location>
</feature>
<evidence type="ECO:0000313" key="4">
    <source>
        <dbReference type="Proteomes" id="UP000657918"/>
    </source>
</evidence>
<sequence>MLFDNHGQVMSCCVLLTLVALIQGYYTQSPRLSGKSVTMASPLPITEKKTLNIQKIELFLYKVLRFPILSALTPQAIILVLLQQDSLLSAGIHHLQFCPRMSLDTASERVCYVHCNFCNTILVVTVPCSTVTITNAVTVRCGLCANLLSLNTGALLQTSHLQNVHKQNLLCQDLSEGSQSSSKGNKLQWGRNHELLQYITDLSMGSSPSQPVWFNTQLHQHECMKYPGSLQGTWYTYIGIYIIAKKYG</sequence>
<dbReference type="GO" id="GO:0005634">
    <property type="term" value="C:nucleus"/>
    <property type="evidence" value="ECO:0007669"/>
    <property type="project" value="TreeGrafter"/>
</dbReference>
<keyword evidence="1" id="KW-0732">Signal</keyword>
<dbReference type="Pfam" id="PF24868">
    <property type="entry name" value="YABBY_N"/>
    <property type="match status" value="1"/>
</dbReference>
<keyword evidence="4" id="KW-1185">Reference proteome</keyword>
<name>A0A835K214_9ROSI</name>
<comment type="caution">
    <text evidence="3">The sequence shown here is derived from an EMBL/GenBank/DDBJ whole genome shotgun (WGS) entry which is preliminary data.</text>
</comment>
<dbReference type="InterPro" id="IPR056776">
    <property type="entry name" value="YABBY_N"/>
</dbReference>
<feature type="domain" description="YABBY N-terminal" evidence="2">
    <location>
        <begin position="106"/>
        <end position="161"/>
    </location>
</feature>
<protein>
    <recommendedName>
        <fullName evidence="2">YABBY N-terminal domain-containing protein</fullName>
    </recommendedName>
</protein>
<evidence type="ECO:0000313" key="3">
    <source>
        <dbReference type="EMBL" id="KAF9680784.1"/>
    </source>
</evidence>
<dbReference type="AlphaFoldDB" id="A0A835K214"/>
<evidence type="ECO:0000256" key="1">
    <source>
        <dbReference type="SAM" id="SignalP"/>
    </source>
</evidence>
<feature type="chain" id="PRO_5032681915" description="YABBY N-terminal domain-containing protein" evidence="1">
    <location>
        <begin position="25"/>
        <end position="248"/>
    </location>
</feature>
<proteinExistence type="predicted"/>
<accession>A0A835K214</accession>
<dbReference type="PANTHER" id="PTHR31675">
    <property type="entry name" value="PROTEIN YABBY 6-RELATED"/>
    <property type="match status" value="1"/>
</dbReference>
<organism evidence="3 4">
    <name type="scientific">Salix dunnii</name>
    <dbReference type="NCBI Taxonomy" id="1413687"/>
    <lineage>
        <taxon>Eukaryota</taxon>
        <taxon>Viridiplantae</taxon>
        <taxon>Streptophyta</taxon>
        <taxon>Embryophyta</taxon>
        <taxon>Tracheophyta</taxon>
        <taxon>Spermatophyta</taxon>
        <taxon>Magnoliopsida</taxon>
        <taxon>eudicotyledons</taxon>
        <taxon>Gunneridae</taxon>
        <taxon>Pentapetalae</taxon>
        <taxon>rosids</taxon>
        <taxon>fabids</taxon>
        <taxon>Malpighiales</taxon>
        <taxon>Salicaceae</taxon>
        <taxon>Saliceae</taxon>
        <taxon>Salix</taxon>
    </lineage>
</organism>
<dbReference type="Proteomes" id="UP000657918">
    <property type="component" value="Unassembled WGS sequence"/>
</dbReference>